<dbReference type="SUPFAM" id="SSF51905">
    <property type="entry name" value="FAD/NAD(P)-binding domain"/>
    <property type="match status" value="1"/>
</dbReference>
<dbReference type="RefSeq" id="WP_158041469.1">
    <property type="nucleotide sequence ID" value="NZ_JACCFV010000001.1"/>
</dbReference>
<sequence length="546" mass="55384">MSGSDGGRLADSGASRGGDGSDRGVRSGADRDDRRVGEDVHASDDDVATGPELIVVGGGMAGLVAARRAALDGLRVTLLDAGDVTGGMLRAGRLGDTVIDIGAEAFATRGGAVERLLDELGLADDVVEPRRLGSWAHADGDAYRLPLAGLLGVPADPSSPEVLDALGADGARAAAADATLDAAVGLDATSLAELVRARMGDAVVARLVTPVARGVYSLDADVLDHRALAPGLGAALAETGTLAAAVQTVRAAAPPGAAIRGVRGGMHRVVRALDAELARLGVDVRTDARVDDIVATDDGWRVRLADGAELQAPRLLLTVPELAARVLDGTDDGDATAASRGAIADGDDAPSSPSAGAGVPLEEVDAIPPRRRDSTVPAEVVALLVRAPQLDAAPRGTGVLVGEPAGDVRAKALTHVSAKWPWLAASLPAGVHVLRLSYGPDEGSCVPRTRGLDVDELRALAVADASTLLGVELAADDVLALDRHEWRIPEPAARIGRGARLDELRAAATATPGLDIAGTWIDGTGLASVVPAAEHAARRLASTQSD</sequence>
<evidence type="ECO:0000313" key="4">
    <source>
        <dbReference type="Proteomes" id="UP000467240"/>
    </source>
</evidence>
<accession>A0A7J5BQ07</accession>
<dbReference type="AlphaFoldDB" id="A0A7J5BQ07"/>
<dbReference type="Gene3D" id="3.50.50.60">
    <property type="entry name" value="FAD/NAD(P)-binding domain"/>
    <property type="match status" value="1"/>
</dbReference>
<dbReference type="GO" id="GO:0016491">
    <property type="term" value="F:oxidoreductase activity"/>
    <property type="evidence" value="ECO:0007669"/>
    <property type="project" value="InterPro"/>
</dbReference>
<dbReference type="Gene3D" id="1.10.3110.10">
    <property type="entry name" value="protoporphyrinogen ix oxidase, domain 3"/>
    <property type="match status" value="1"/>
</dbReference>
<dbReference type="Proteomes" id="UP000467240">
    <property type="component" value="Unassembled WGS sequence"/>
</dbReference>
<gene>
    <name evidence="3" type="ORF">F8O01_13435</name>
</gene>
<evidence type="ECO:0000256" key="1">
    <source>
        <dbReference type="SAM" id="MobiDB-lite"/>
    </source>
</evidence>
<dbReference type="PANTHER" id="PTHR42923">
    <property type="entry name" value="PROTOPORPHYRINOGEN OXIDASE"/>
    <property type="match status" value="1"/>
</dbReference>
<dbReference type="Pfam" id="PF01593">
    <property type="entry name" value="Amino_oxidase"/>
    <property type="match status" value="1"/>
</dbReference>
<dbReference type="OrthoDB" id="3450553at2"/>
<dbReference type="Gene3D" id="3.90.660.20">
    <property type="entry name" value="Protoporphyrinogen oxidase, mitochondrial, domain 2"/>
    <property type="match status" value="1"/>
</dbReference>
<keyword evidence="4" id="KW-1185">Reference proteome</keyword>
<dbReference type="SUPFAM" id="SSF54373">
    <property type="entry name" value="FAD-linked reductases, C-terminal domain"/>
    <property type="match status" value="1"/>
</dbReference>
<reference evidence="3 4" key="1">
    <citation type="submission" date="2019-09" db="EMBL/GenBank/DDBJ databases">
        <title>Phylogeny of genus Pseudoclavibacter and closely related genus.</title>
        <authorList>
            <person name="Li Y."/>
        </authorList>
    </citation>
    <scope>NUCLEOTIDE SEQUENCE [LARGE SCALE GENOMIC DNA]</scope>
    <source>
        <strain evidence="3 4">DSM 23821</strain>
    </source>
</reference>
<dbReference type="InterPro" id="IPR036188">
    <property type="entry name" value="FAD/NAD-bd_sf"/>
</dbReference>
<evidence type="ECO:0000259" key="2">
    <source>
        <dbReference type="Pfam" id="PF01593"/>
    </source>
</evidence>
<protein>
    <submittedName>
        <fullName evidence="3">NAD(P)-binding protein</fullName>
    </submittedName>
</protein>
<name>A0A7J5BQ07_9MICO</name>
<organism evidence="3 4">
    <name type="scientific">Pseudoclavibacter chungangensis</name>
    <dbReference type="NCBI Taxonomy" id="587635"/>
    <lineage>
        <taxon>Bacteria</taxon>
        <taxon>Bacillati</taxon>
        <taxon>Actinomycetota</taxon>
        <taxon>Actinomycetes</taxon>
        <taxon>Micrococcales</taxon>
        <taxon>Microbacteriaceae</taxon>
        <taxon>Pseudoclavibacter</taxon>
    </lineage>
</organism>
<feature type="region of interest" description="Disordered" evidence="1">
    <location>
        <begin position="1"/>
        <end position="44"/>
    </location>
</feature>
<comment type="caution">
    <text evidence="3">The sequence shown here is derived from an EMBL/GenBank/DDBJ whole genome shotgun (WGS) entry which is preliminary data.</text>
</comment>
<proteinExistence type="predicted"/>
<dbReference type="InterPro" id="IPR002937">
    <property type="entry name" value="Amino_oxidase"/>
</dbReference>
<dbReference type="EMBL" id="WBJZ01000018">
    <property type="protein sequence ID" value="KAB1654553.1"/>
    <property type="molecule type" value="Genomic_DNA"/>
</dbReference>
<dbReference type="PANTHER" id="PTHR42923:SF3">
    <property type="entry name" value="PROTOPORPHYRINOGEN OXIDASE"/>
    <property type="match status" value="1"/>
</dbReference>
<feature type="compositionally biased region" description="Basic and acidic residues" evidence="1">
    <location>
        <begin position="19"/>
        <end position="44"/>
    </location>
</feature>
<dbReference type="InterPro" id="IPR050464">
    <property type="entry name" value="Zeta_carotene_desat/Oxidored"/>
</dbReference>
<feature type="region of interest" description="Disordered" evidence="1">
    <location>
        <begin position="337"/>
        <end position="362"/>
    </location>
</feature>
<feature type="domain" description="Amine oxidase" evidence="2">
    <location>
        <begin position="60"/>
        <end position="320"/>
    </location>
</feature>
<evidence type="ECO:0000313" key="3">
    <source>
        <dbReference type="EMBL" id="KAB1654553.1"/>
    </source>
</evidence>